<proteinExistence type="predicted"/>
<organism evidence="4 5">
    <name type="scientific">Acanthoscelides obtectus</name>
    <name type="common">Bean weevil</name>
    <name type="synonym">Bruchus obtectus</name>
    <dbReference type="NCBI Taxonomy" id="200917"/>
    <lineage>
        <taxon>Eukaryota</taxon>
        <taxon>Metazoa</taxon>
        <taxon>Ecdysozoa</taxon>
        <taxon>Arthropoda</taxon>
        <taxon>Hexapoda</taxon>
        <taxon>Insecta</taxon>
        <taxon>Pterygota</taxon>
        <taxon>Neoptera</taxon>
        <taxon>Endopterygota</taxon>
        <taxon>Coleoptera</taxon>
        <taxon>Polyphaga</taxon>
        <taxon>Cucujiformia</taxon>
        <taxon>Chrysomeloidea</taxon>
        <taxon>Chrysomelidae</taxon>
        <taxon>Bruchinae</taxon>
        <taxon>Bruchini</taxon>
        <taxon>Acanthoscelides</taxon>
    </lineage>
</organism>
<feature type="region of interest" description="Disordered" evidence="2">
    <location>
        <begin position="662"/>
        <end position="683"/>
    </location>
</feature>
<name>A0A9P0QB65_ACAOB</name>
<feature type="compositionally biased region" description="Low complexity" evidence="2">
    <location>
        <begin position="129"/>
        <end position="142"/>
    </location>
</feature>
<dbReference type="GO" id="GO:0006357">
    <property type="term" value="P:regulation of transcription by RNA polymerase II"/>
    <property type="evidence" value="ECO:0007669"/>
    <property type="project" value="UniProtKB-ARBA"/>
</dbReference>
<gene>
    <name evidence="4" type="ORF">ACAOBT_LOCUS35339</name>
</gene>
<evidence type="ECO:0000256" key="2">
    <source>
        <dbReference type="SAM" id="MobiDB-lite"/>
    </source>
</evidence>
<dbReference type="OrthoDB" id="6427254at2759"/>
<keyword evidence="5" id="KW-1185">Reference proteome</keyword>
<evidence type="ECO:0000259" key="3">
    <source>
        <dbReference type="Pfam" id="PF08523"/>
    </source>
</evidence>
<dbReference type="InterPro" id="IPR013729">
    <property type="entry name" value="MBF1_N"/>
</dbReference>
<dbReference type="InterPro" id="IPR010982">
    <property type="entry name" value="Lambda_DNA-bd_dom_sf"/>
</dbReference>
<feature type="compositionally biased region" description="Polar residues" evidence="2">
    <location>
        <begin position="333"/>
        <end position="358"/>
    </location>
</feature>
<dbReference type="PANTHER" id="PTHR10245">
    <property type="entry name" value="ENDOTHELIAL DIFFERENTIATION-RELATED FACTOR 1 MULTIPROTEIN BRIDGING FACTOR 1"/>
    <property type="match status" value="1"/>
</dbReference>
<sequence>MYLHDPQNAKNLVTELKFVDIDYSMFKNIKTEPLDELAGIERGYEQYLDQNFVSDEESPSNSEDSMSQDSRPYSLGSDGAGDFFLPLLNTLPKKSDPTTFKTLREFRPALKRHKDKDSNEGTPEKQFKPSSSEPQPSTSTATDESKNVKLATLRQLRGQVAKEMKVMKITLKDILKKLHQKTEKESMEQQPLKEIVSVKPTEQTLNKETQNRLSFSSSRKNLDISSSQKKVLISIPKERIKMSQVIAQYPPRSQPRTITRKHTPLILKSSKSTHQIKVVPPSSQKETSTALSLEQKLLLRNRQTQPVLENPINEVAPVNSQVGAIPPLLQSAPRPSTLSPKIQDSHPISSVETQSQTPAIGQQLVRNTIPQSLISPQPISKTLQVHDTQPNTSKGPSTPQPVRNDKITDPQPSTSRKPLLLRVKTPVWLSTADVPQPRGTISELIIAKSQAVLPQTSKASTAVTPSEQRANILQPKVITLAQHQPCLFPETSLLSTSPELQAEVPAASLVKTTAKEVSLPQPREHQGSSSKSVLRSKAEVSPIPVNVVTLPIPVVPPGSTPRVKTLSILQIVPPRTTNARAVPQPPSVSPHSTTRLTSPPVVQKMTVKRQILDMPQQIAYVTQQEVSHVVARDMTQQELTSAKPQEVSLTLKDMAQHDLQTTSQNIREPSPSNSQTLTEAGTRGMDRLIQATRYFDARQKEKHNITVQKQRIQAGNLQDTQLILQASLEMKCTLQEVGQGQPSSSTQAASLQKDIPIVSPMKTHQILTEIYPWTLEGSRLSTPSPEFAQLVQQITTEVHNPSTLQEDSPVQQIETSPPQLPLEDLMDQLSSLQETDPTSPDINPPRSLLEELFQIENLDHLVSHITQKTNSMPTTPPQESHKLPVEMNLRLQQEISPSPTLLGSSFLHAMEKDHLPPQPICHKTMCVVWTCNYIFQYNTSGSNKQHVTTKNTAKLDRETEELKHETIPLDVGKLIQQGRQAKGLRQKDLATKINEKPQVITDERIATKRVSVSRAPEGLHILTLIKIPYFQYVSVYRGSVNTVSRNLIVVLLSQPLPYP</sequence>
<protein>
    <recommendedName>
        <fullName evidence="3">Multiprotein bridging factor 1 N-terminal domain-containing protein</fullName>
    </recommendedName>
</protein>
<dbReference type="GO" id="GO:0005634">
    <property type="term" value="C:nucleus"/>
    <property type="evidence" value="ECO:0007669"/>
    <property type="project" value="TreeGrafter"/>
</dbReference>
<keyword evidence="1" id="KW-0238">DNA-binding</keyword>
<evidence type="ECO:0000313" key="5">
    <source>
        <dbReference type="Proteomes" id="UP001152888"/>
    </source>
</evidence>
<feature type="region of interest" description="Disordered" evidence="2">
    <location>
        <begin position="515"/>
        <end position="535"/>
    </location>
</feature>
<feature type="compositionally biased region" description="Polar residues" evidence="2">
    <location>
        <begin position="662"/>
        <end position="679"/>
    </location>
</feature>
<reference evidence="4" key="1">
    <citation type="submission" date="2022-03" db="EMBL/GenBank/DDBJ databases">
        <authorList>
            <person name="Sayadi A."/>
        </authorList>
    </citation>
    <scope>NUCLEOTIDE SEQUENCE</scope>
</reference>
<feature type="region of interest" description="Disordered" evidence="2">
    <location>
        <begin position="105"/>
        <end position="150"/>
    </location>
</feature>
<dbReference type="GO" id="GO:0003677">
    <property type="term" value="F:DNA binding"/>
    <property type="evidence" value="ECO:0007669"/>
    <property type="project" value="UniProtKB-KW"/>
</dbReference>
<dbReference type="Proteomes" id="UP001152888">
    <property type="component" value="Unassembled WGS sequence"/>
</dbReference>
<dbReference type="Gene3D" id="1.10.260.40">
    <property type="entry name" value="lambda repressor-like DNA-binding domains"/>
    <property type="match status" value="1"/>
</dbReference>
<feature type="domain" description="Multiprotein bridging factor 1 N-terminal" evidence="3">
    <location>
        <begin position="940"/>
        <end position="967"/>
    </location>
</feature>
<dbReference type="Pfam" id="PF08523">
    <property type="entry name" value="MBF1"/>
    <property type="match status" value="1"/>
</dbReference>
<feature type="compositionally biased region" description="Basic and acidic residues" evidence="2">
    <location>
        <begin position="115"/>
        <end position="127"/>
    </location>
</feature>
<dbReference type="AlphaFoldDB" id="A0A9P0QB65"/>
<accession>A0A9P0QB65</accession>
<dbReference type="EMBL" id="CAKOFQ010008889">
    <property type="protein sequence ID" value="CAH2016406.1"/>
    <property type="molecule type" value="Genomic_DNA"/>
</dbReference>
<feature type="region of interest" description="Disordered" evidence="2">
    <location>
        <begin position="384"/>
        <end position="419"/>
    </location>
</feature>
<evidence type="ECO:0000313" key="4">
    <source>
        <dbReference type="EMBL" id="CAH2016406.1"/>
    </source>
</evidence>
<comment type="caution">
    <text evidence="4">The sequence shown here is derived from an EMBL/GenBank/DDBJ whole genome shotgun (WGS) entry which is preliminary data.</text>
</comment>
<feature type="compositionally biased region" description="Low complexity" evidence="2">
    <location>
        <begin position="59"/>
        <end position="70"/>
    </location>
</feature>
<feature type="region of interest" description="Disordered" evidence="2">
    <location>
        <begin position="54"/>
        <end position="75"/>
    </location>
</feature>
<feature type="region of interest" description="Disordered" evidence="2">
    <location>
        <begin position="326"/>
        <end position="358"/>
    </location>
</feature>
<feature type="region of interest" description="Disordered" evidence="2">
    <location>
        <begin position="578"/>
        <end position="598"/>
    </location>
</feature>
<dbReference type="PANTHER" id="PTHR10245:SF15">
    <property type="entry name" value="ENDOTHELIAL DIFFERENTIATION-RELATED FACTOR 1"/>
    <property type="match status" value="1"/>
</dbReference>
<feature type="compositionally biased region" description="Polar residues" evidence="2">
    <location>
        <begin position="384"/>
        <end position="401"/>
    </location>
</feature>
<evidence type="ECO:0000256" key="1">
    <source>
        <dbReference type="ARBA" id="ARBA00023125"/>
    </source>
</evidence>